<feature type="transmembrane region" description="Helical" evidence="1">
    <location>
        <begin position="82"/>
        <end position="102"/>
    </location>
</feature>
<name>A0AAE4U3N5_9LEPT</name>
<reference evidence="3 4" key="1">
    <citation type="journal article" date="2018" name="Microb. Genom.">
        <title>Deciphering the unexplored Leptospira diversity from soils uncovers genomic evolution to virulence.</title>
        <authorList>
            <person name="Thibeaux R."/>
            <person name="Iraola G."/>
            <person name="Ferres I."/>
            <person name="Bierque E."/>
            <person name="Girault D."/>
            <person name="Soupe-Gilbert M.E."/>
            <person name="Picardeau M."/>
            <person name="Goarant C."/>
        </authorList>
    </citation>
    <scope>NUCLEOTIDE SEQUENCE [LARGE SCALE GENOMIC DNA]</scope>
    <source>
        <strain evidence="3 4">ATI7-C-A5</strain>
    </source>
</reference>
<keyword evidence="1" id="KW-0472">Membrane</keyword>
<feature type="transmembrane region" description="Helical" evidence="1">
    <location>
        <begin position="15"/>
        <end position="34"/>
    </location>
</feature>
<evidence type="ECO:0000256" key="1">
    <source>
        <dbReference type="SAM" id="Phobius"/>
    </source>
</evidence>
<dbReference type="Pfam" id="PF02517">
    <property type="entry name" value="Rce1-like"/>
    <property type="match status" value="1"/>
</dbReference>
<dbReference type="RefSeq" id="WP_100746825.1">
    <property type="nucleotide sequence ID" value="NZ_NPEF02000029.1"/>
</dbReference>
<dbReference type="InterPro" id="IPR003675">
    <property type="entry name" value="Rce1/LyrA-like_dom"/>
</dbReference>
<evidence type="ECO:0000313" key="3">
    <source>
        <dbReference type="EMBL" id="MDV6237666.1"/>
    </source>
</evidence>
<feature type="transmembrane region" description="Helical" evidence="1">
    <location>
        <begin position="49"/>
        <end position="70"/>
    </location>
</feature>
<evidence type="ECO:0000259" key="2">
    <source>
        <dbReference type="Pfam" id="PF02517"/>
    </source>
</evidence>
<sequence>MEIVRILRGFFRKKSGIYVLLFGFYGSVFLFLFLNEEFGFPLFTSQNVLIKTAGSCFLYGILISGFYLGLSERRKEKFRKTGTFGFLFSFWFCLVILELFQPPYEKILIFLPKPYIFWAWKVLKQFTQFFPLLLFPFLYEFYRSKIANVPDVPFEKKGNPSYYPILIAGFVFAGIGSLIPGFKEFYPRAPLSSQQLLYQANWLTTLSFEFVYLSTFYFTEFFFRKFAIRYLSAAGKYHSVGMAALVYGIAHFEKPHGEVLSSFFGGLVMGALSLRTRSIRGGLYAHVALAAGMELFAGLYVWDRLF</sequence>
<dbReference type="EMBL" id="NPEF02000029">
    <property type="protein sequence ID" value="MDV6237666.1"/>
    <property type="molecule type" value="Genomic_DNA"/>
</dbReference>
<feature type="transmembrane region" description="Helical" evidence="1">
    <location>
        <begin position="202"/>
        <end position="223"/>
    </location>
</feature>
<feature type="transmembrane region" description="Helical" evidence="1">
    <location>
        <begin position="281"/>
        <end position="302"/>
    </location>
</feature>
<feature type="transmembrane region" description="Helical" evidence="1">
    <location>
        <begin position="230"/>
        <end position="250"/>
    </location>
</feature>
<dbReference type="GO" id="GO:0004175">
    <property type="term" value="F:endopeptidase activity"/>
    <property type="evidence" value="ECO:0007669"/>
    <property type="project" value="UniProtKB-ARBA"/>
</dbReference>
<keyword evidence="3" id="KW-0378">Hydrolase</keyword>
<proteinExistence type="predicted"/>
<dbReference type="Proteomes" id="UP000232122">
    <property type="component" value="Unassembled WGS sequence"/>
</dbReference>
<gene>
    <name evidence="3" type="ORF">CH379_018700</name>
</gene>
<keyword evidence="4" id="KW-1185">Reference proteome</keyword>
<feature type="domain" description="CAAX prenyl protease 2/Lysostaphin resistance protein A-like" evidence="2">
    <location>
        <begin position="205"/>
        <end position="289"/>
    </location>
</feature>
<dbReference type="EC" id="3.4.-.-" evidence="3"/>
<keyword evidence="1" id="KW-0812">Transmembrane</keyword>
<feature type="transmembrane region" description="Helical" evidence="1">
    <location>
        <begin position="256"/>
        <end position="274"/>
    </location>
</feature>
<accession>A0AAE4U3N5</accession>
<dbReference type="AlphaFoldDB" id="A0AAE4U3N5"/>
<feature type="transmembrane region" description="Helical" evidence="1">
    <location>
        <begin position="162"/>
        <end position="182"/>
    </location>
</feature>
<evidence type="ECO:0000313" key="4">
    <source>
        <dbReference type="Proteomes" id="UP000232122"/>
    </source>
</evidence>
<comment type="caution">
    <text evidence="3">The sequence shown here is derived from an EMBL/GenBank/DDBJ whole genome shotgun (WGS) entry which is preliminary data.</text>
</comment>
<protein>
    <submittedName>
        <fullName evidence="3">CPBP family intramembrane glutamic endopeptidase</fullName>
        <ecNumber evidence="3">3.4.-.-</ecNumber>
    </submittedName>
</protein>
<organism evidence="3 4">
    <name type="scientific">Leptospira ellisii</name>
    <dbReference type="NCBI Taxonomy" id="2023197"/>
    <lineage>
        <taxon>Bacteria</taxon>
        <taxon>Pseudomonadati</taxon>
        <taxon>Spirochaetota</taxon>
        <taxon>Spirochaetia</taxon>
        <taxon>Leptospirales</taxon>
        <taxon>Leptospiraceae</taxon>
        <taxon>Leptospira</taxon>
    </lineage>
</organism>
<dbReference type="GO" id="GO:0080120">
    <property type="term" value="P:CAAX-box protein maturation"/>
    <property type="evidence" value="ECO:0007669"/>
    <property type="project" value="UniProtKB-ARBA"/>
</dbReference>
<keyword evidence="1" id="KW-1133">Transmembrane helix</keyword>
<feature type="transmembrane region" description="Helical" evidence="1">
    <location>
        <begin position="122"/>
        <end position="142"/>
    </location>
</feature>